<gene>
    <name evidence="8" type="ORF">F4561_005975</name>
</gene>
<evidence type="ECO:0000259" key="7">
    <source>
        <dbReference type="PROSITE" id="PS50011"/>
    </source>
</evidence>
<dbReference type="CDD" id="cd14014">
    <property type="entry name" value="STKc_PknB_like"/>
    <property type="match status" value="1"/>
</dbReference>
<feature type="domain" description="Protein kinase" evidence="7">
    <location>
        <begin position="15"/>
        <end position="269"/>
    </location>
</feature>
<feature type="region of interest" description="Disordered" evidence="6">
    <location>
        <begin position="434"/>
        <end position="499"/>
    </location>
</feature>
<organism evidence="8 9">
    <name type="scientific">Lipingzhangella halophila</name>
    <dbReference type="NCBI Taxonomy" id="1783352"/>
    <lineage>
        <taxon>Bacteria</taxon>
        <taxon>Bacillati</taxon>
        <taxon>Actinomycetota</taxon>
        <taxon>Actinomycetes</taxon>
        <taxon>Streptosporangiales</taxon>
        <taxon>Nocardiopsidaceae</taxon>
        <taxon>Lipingzhangella</taxon>
    </lineage>
</organism>
<feature type="binding site" evidence="5">
    <location>
        <position position="43"/>
    </location>
    <ligand>
        <name>ATP</name>
        <dbReference type="ChEBI" id="CHEBI:30616"/>
    </ligand>
</feature>
<dbReference type="InterPro" id="IPR008271">
    <property type="entry name" value="Ser/Thr_kinase_AS"/>
</dbReference>
<dbReference type="SUPFAM" id="SSF101898">
    <property type="entry name" value="NHL repeat"/>
    <property type="match status" value="1"/>
</dbReference>
<dbReference type="Gene3D" id="2.130.10.10">
    <property type="entry name" value="YVTN repeat-like/Quinoprotein amine dehydrogenase"/>
    <property type="match status" value="1"/>
</dbReference>
<evidence type="ECO:0000256" key="4">
    <source>
        <dbReference type="ARBA" id="ARBA00022840"/>
    </source>
</evidence>
<dbReference type="GO" id="GO:0005524">
    <property type="term" value="F:ATP binding"/>
    <property type="evidence" value="ECO:0007669"/>
    <property type="project" value="UniProtKB-UniRule"/>
</dbReference>
<evidence type="ECO:0000313" key="9">
    <source>
        <dbReference type="Proteomes" id="UP000523007"/>
    </source>
</evidence>
<keyword evidence="9" id="KW-1185">Reference proteome</keyword>
<dbReference type="Pfam" id="PF00069">
    <property type="entry name" value="Pkinase"/>
    <property type="match status" value="1"/>
</dbReference>
<dbReference type="GO" id="GO:0004674">
    <property type="term" value="F:protein serine/threonine kinase activity"/>
    <property type="evidence" value="ECO:0007669"/>
    <property type="project" value="TreeGrafter"/>
</dbReference>
<dbReference type="PROSITE" id="PS00108">
    <property type="entry name" value="PROTEIN_KINASE_ST"/>
    <property type="match status" value="1"/>
</dbReference>
<keyword evidence="3" id="KW-0418">Kinase</keyword>
<dbReference type="SMART" id="SM00220">
    <property type="entry name" value="S_TKc"/>
    <property type="match status" value="1"/>
</dbReference>
<dbReference type="PROSITE" id="PS50011">
    <property type="entry name" value="PROTEIN_KINASE_DOM"/>
    <property type="match status" value="1"/>
</dbReference>
<dbReference type="Proteomes" id="UP000523007">
    <property type="component" value="Unassembled WGS sequence"/>
</dbReference>
<evidence type="ECO:0000256" key="1">
    <source>
        <dbReference type="ARBA" id="ARBA00022679"/>
    </source>
</evidence>
<dbReference type="Gene3D" id="1.10.510.10">
    <property type="entry name" value="Transferase(Phosphotransferase) domain 1"/>
    <property type="match status" value="1"/>
</dbReference>
<evidence type="ECO:0000256" key="3">
    <source>
        <dbReference type="ARBA" id="ARBA00022777"/>
    </source>
</evidence>
<dbReference type="InterPro" id="IPR000719">
    <property type="entry name" value="Prot_kinase_dom"/>
</dbReference>
<dbReference type="SUPFAM" id="SSF56112">
    <property type="entry name" value="Protein kinase-like (PK-like)"/>
    <property type="match status" value="1"/>
</dbReference>
<dbReference type="PANTHER" id="PTHR43289">
    <property type="entry name" value="MITOGEN-ACTIVATED PROTEIN KINASE KINASE KINASE 20-RELATED"/>
    <property type="match status" value="1"/>
</dbReference>
<keyword evidence="4 5" id="KW-0067">ATP-binding</keyword>
<evidence type="ECO:0000313" key="8">
    <source>
        <dbReference type="EMBL" id="MBB4935081.1"/>
    </source>
</evidence>
<dbReference type="PANTHER" id="PTHR43289:SF34">
    <property type="entry name" value="SERINE_THREONINE-PROTEIN KINASE YBDM-RELATED"/>
    <property type="match status" value="1"/>
</dbReference>
<dbReference type="InterPro" id="IPR011009">
    <property type="entry name" value="Kinase-like_dom_sf"/>
</dbReference>
<dbReference type="EMBL" id="JACHJT010000002">
    <property type="protein sequence ID" value="MBB4935081.1"/>
    <property type="molecule type" value="Genomic_DNA"/>
</dbReference>
<keyword evidence="2 5" id="KW-0547">Nucleotide-binding</keyword>
<dbReference type="InterPro" id="IPR017441">
    <property type="entry name" value="Protein_kinase_ATP_BS"/>
</dbReference>
<dbReference type="PROSITE" id="PS00107">
    <property type="entry name" value="PROTEIN_KINASE_ATP"/>
    <property type="match status" value="1"/>
</dbReference>
<comment type="caution">
    <text evidence="8">The sequence shown here is derived from an EMBL/GenBank/DDBJ whole genome shotgun (WGS) entry which is preliminary data.</text>
</comment>
<reference evidence="8 9" key="1">
    <citation type="submission" date="2020-08" db="EMBL/GenBank/DDBJ databases">
        <title>Sequencing the genomes of 1000 actinobacteria strains.</title>
        <authorList>
            <person name="Klenk H.-P."/>
        </authorList>
    </citation>
    <scope>NUCLEOTIDE SEQUENCE [LARGE SCALE GENOMIC DNA]</scope>
    <source>
        <strain evidence="8 9">DSM 102030</strain>
    </source>
</reference>
<dbReference type="Gene3D" id="3.30.200.20">
    <property type="entry name" value="Phosphorylase Kinase, domain 1"/>
    <property type="match status" value="1"/>
</dbReference>
<dbReference type="RefSeq" id="WP_184584863.1">
    <property type="nucleotide sequence ID" value="NZ_JACHJT010000002.1"/>
</dbReference>
<dbReference type="AlphaFoldDB" id="A0A7W7RP90"/>
<evidence type="ECO:0000256" key="6">
    <source>
        <dbReference type="SAM" id="MobiDB-lite"/>
    </source>
</evidence>
<proteinExistence type="predicted"/>
<dbReference type="InterPro" id="IPR015943">
    <property type="entry name" value="WD40/YVTN_repeat-like_dom_sf"/>
</dbReference>
<accession>A0A7W7RP90</accession>
<sequence>MESPHETDPREVGGYQILARLGSGGMGRVYLARSPGLRRVALKVVHPHLAAAPGFRTRFAREVEVARQVGGVYTASVIDADVRATMPWLATEYLPGPTLSAAVREHGPIEGSELRELTAALAEALDAIHRAGLVHRDLKPGNVLLTSDGPRVIDFGIAKALDAATATHTGRGFGTPAYLSPEQAEGHDVTDRSDVFALGSILSFASTGAPPFGTEPPASVIYRVVREDPQLGGVPEPLRDLVAACLTKAPEGRPNAREVLRTVGGAPGRVQWNPEGSIAQLVTQRERATLAGVPGTAGRARGRLARVARHPAGWGGASLAGGAALALGAAILAGVDTPGLGGEEVPVRVLDPASTTQLGIDLPAASPTLQAISLDGQHYARVAAEPGGPLVTVDLDARSQPPEQAALPEDAAPASVGVTGGGWAVVLDEQDERDGGKLALGRGAETTGTSSDRFGPTSVALGSAPDEYAVGEERNSFSVHRGGDETSSSHGGDVEGVENTPVTEIALSRNGEFVASATALRTIAISSSDSSGSGSQLQMDQDDIHAAETLPMEEAPDGTPGEAGTMSDTHKAVTAIAVGNDGDAAVFALGDMAYYMETAFSGNVSASPLPRATGDAEIDSVAISPDGELVAASGVAGAINIWRADPQQRVASMTKPEGSAPIAFTDDGQTLRAVDAQDRLVEWDIDGLA</sequence>
<keyword evidence="1" id="KW-0808">Transferase</keyword>
<protein>
    <recommendedName>
        <fullName evidence="7">Protein kinase domain-containing protein</fullName>
    </recommendedName>
</protein>
<name>A0A7W7RP90_9ACTN</name>
<evidence type="ECO:0000256" key="5">
    <source>
        <dbReference type="PROSITE-ProRule" id="PRU10141"/>
    </source>
</evidence>
<evidence type="ECO:0000256" key="2">
    <source>
        <dbReference type="ARBA" id="ARBA00022741"/>
    </source>
</evidence>